<dbReference type="AlphaFoldDB" id="A0A1I0QIE1"/>
<evidence type="ECO:0000313" key="5">
    <source>
        <dbReference type="Proteomes" id="UP000183275"/>
    </source>
</evidence>
<evidence type="ECO:0000256" key="1">
    <source>
        <dbReference type="SAM" id="MobiDB-lite"/>
    </source>
</evidence>
<dbReference type="Pfam" id="PF25933">
    <property type="entry name" value="DUF7978"/>
    <property type="match status" value="1"/>
</dbReference>
<keyword evidence="2" id="KW-1133">Transmembrane helix</keyword>
<keyword evidence="5" id="KW-1185">Reference proteome</keyword>
<proteinExistence type="predicted"/>
<feature type="domain" description="DUF7978" evidence="3">
    <location>
        <begin position="54"/>
        <end position="226"/>
    </location>
</feature>
<feature type="compositionally biased region" description="Gly residues" evidence="1">
    <location>
        <begin position="33"/>
        <end position="42"/>
    </location>
</feature>
<feature type="compositionally biased region" description="Basic and acidic residues" evidence="1">
    <location>
        <begin position="1"/>
        <end position="32"/>
    </location>
</feature>
<keyword evidence="2" id="KW-0812">Transmembrane</keyword>
<protein>
    <recommendedName>
        <fullName evidence="3">DUF7978 domain-containing protein</fullName>
    </recommendedName>
</protein>
<organism evidence="4 5">
    <name type="scientific">Natrinema salifodinae</name>
    <dbReference type="NCBI Taxonomy" id="1202768"/>
    <lineage>
        <taxon>Archaea</taxon>
        <taxon>Methanobacteriati</taxon>
        <taxon>Methanobacteriota</taxon>
        <taxon>Stenosarchaea group</taxon>
        <taxon>Halobacteria</taxon>
        <taxon>Halobacteriales</taxon>
        <taxon>Natrialbaceae</taxon>
        <taxon>Natrinema</taxon>
    </lineage>
</organism>
<dbReference type="OrthoDB" id="177917at2157"/>
<feature type="region of interest" description="Disordered" evidence="1">
    <location>
        <begin position="1"/>
        <end position="48"/>
    </location>
</feature>
<feature type="transmembrane region" description="Helical" evidence="2">
    <location>
        <begin position="159"/>
        <end position="183"/>
    </location>
</feature>
<feature type="transmembrane region" description="Helical" evidence="2">
    <location>
        <begin position="57"/>
        <end position="77"/>
    </location>
</feature>
<reference evidence="5" key="1">
    <citation type="submission" date="2016-10" db="EMBL/GenBank/DDBJ databases">
        <authorList>
            <person name="Varghese N."/>
        </authorList>
    </citation>
    <scope>NUCLEOTIDE SEQUENCE [LARGE SCALE GENOMIC DNA]</scope>
    <source>
        <strain evidence="5">CGMCC 1.12284</strain>
    </source>
</reference>
<dbReference type="RefSeq" id="WP_049989377.1">
    <property type="nucleotide sequence ID" value="NZ_FOIS01000004.1"/>
</dbReference>
<sequence length="242" mass="24433">MSSNRRFEYDKGPSLEDERPSAEDEGEADRNDGGNGTDGDGPTGSERPIAAVAPWKAGAVAGAGAFAIAVGVLYHLVATMDAVGRYGQAGPGRLVMTGLSTLANHGATIERGGEPIETAIAATGIGLATQLTALVPAVVLLAAGYLLGRHVRLETRRDGALAVGALVLTYTASTVALGAIARWTPGDPSRPDQAETIAAALDLATVVSIGRTALVFAGIGGIVATLPQLLEAGPIDLVDDGD</sequence>
<dbReference type="InterPro" id="IPR058284">
    <property type="entry name" value="DUF7978"/>
</dbReference>
<evidence type="ECO:0000313" key="4">
    <source>
        <dbReference type="EMBL" id="SEW26943.1"/>
    </source>
</evidence>
<dbReference type="EMBL" id="FOIS01000004">
    <property type="protein sequence ID" value="SEW26943.1"/>
    <property type="molecule type" value="Genomic_DNA"/>
</dbReference>
<gene>
    <name evidence="4" type="ORF">SAMN05216285_3629</name>
</gene>
<evidence type="ECO:0000259" key="3">
    <source>
        <dbReference type="Pfam" id="PF25933"/>
    </source>
</evidence>
<keyword evidence="2" id="KW-0472">Membrane</keyword>
<evidence type="ECO:0000256" key="2">
    <source>
        <dbReference type="SAM" id="Phobius"/>
    </source>
</evidence>
<name>A0A1I0QIE1_9EURY</name>
<feature type="transmembrane region" description="Helical" evidence="2">
    <location>
        <begin position="203"/>
        <end position="226"/>
    </location>
</feature>
<dbReference type="eggNOG" id="arCOG06413">
    <property type="taxonomic scope" value="Archaea"/>
</dbReference>
<accession>A0A1I0QIE1</accession>
<dbReference type="Proteomes" id="UP000183275">
    <property type="component" value="Unassembled WGS sequence"/>
</dbReference>
<dbReference type="STRING" id="1202768.SAMN05216285_3629"/>
<feature type="transmembrane region" description="Helical" evidence="2">
    <location>
        <begin position="120"/>
        <end position="147"/>
    </location>
</feature>